<dbReference type="InterPro" id="IPR011109">
    <property type="entry name" value="DNA_bind_recombinase_dom"/>
</dbReference>
<dbReference type="PROSITE" id="PS51736">
    <property type="entry name" value="RECOMBINASES_3"/>
    <property type="match status" value="1"/>
</dbReference>
<dbReference type="InterPro" id="IPR050639">
    <property type="entry name" value="SSR_resolvase"/>
</dbReference>
<dbReference type="Gene3D" id="3.90.1750.20">
    <property type="entry name" value="Putative Large Serine Recombinase, Chain B, Domain 2"/>
    <property type="match status" value="1"/>
</dbReference>
<sequence>MTGFTFQSLKPQDSLSNELRSVIRDNVLQFYAKGLSTEAEEEGLTALYERLSQEDKLDGESNSIANQKKILERYCKDHGITAYRHYDEDDGYSGTNFNRPGFQRMLADIKAGRIKRVIVKDMSRFGRDYLQVGMYTDVVFPEFGVHFIAVNDGVDSTRGESEFTAIRNVFNEMYARDTSKKIRATWQSKGKSGEHLTTIPPYGYMKSPEDKKKWIVDEEAAAVVQKIFSLCASGKGPTQIAKWLKQQQILNPTAYCHAKGLPTSNKPTADPYKWTNETVSRILERVDYLGHTVNFKTTKKSYKSKKKIWNDPENWVIFENTQPPIIEESVFLIVQNIRKARRRPTKMGEMGMFSGLLYCAECGGKMYQCRATNFAENQKYFICSTYRKGKDLCTTHSIKNVVLHEIVLRNLREAISYVSEHEAEFIQDAAESDMRDRDAEFVRKRETLAKADTRIAELDRIISRLYEDNVIGKLSDERFIKMSHDYELEQSNLKSMAEVLRKDLKQQEQQKTNVKAFIAAVKKYTDLQELDAAVLRAFIDRIEVSHVDKKSRTREITIVYNFIGAFDFTRAIENARNTSKKEQRTA</sequence>
<dbReference type="GO" id="GO:0003677">
    <property type="term" value="F:DNA binding"/>
    <property type="evidence" value="ECO:0007669"/>
    <property type="project" value="InterPro"/>
</dbReference>
<feature type="domain" description="Resolvase/invertase-type recombinase catalytic" evidence="1">
    <location>
        <begin position="44"/>
        <end position="193"/>
    </location>
</feature>
<accession>A0AAW4WP72</accession>
<dbReference type="Pfam" id="PF13408">
    <property type="entry name" value="Zn_ribbon_recom"/>
    <property type="match status" value="1"/>
</dbReference>
<dbReference type="GO" id="GO:0000150">
    <property type="term" value="F:DNA strand exchange activity"/>
    <property type="evidence" value="ECO:0007669"/>
    <property type="project" value="InterPro"/>
</dbReference>
<dbReference type="Pfam" id="PF14287">
    <property type="entry name" value="DUF4368"/>
    <property type="match status" value="1"/>
</dbReference>
<feature type="domain" description="Recombinase" evidence="2">
    <location>
        <begin position="201"/>
        <end position="344"/>
    </location>
</feature>
<reference evidence="3" key="1">
    <citation type="submission" date="2021-10" db="EMBL/GenBank/DDBJ databases">
        <title>Collection of gut derived symbiotic bacterial strains cultured from healthy donors.</title>
        <authorList>
            <person name="Lin H."/>
            <person name="Littmann E."/>
            <person name="Claire K."/>
            <person name="Pamer E."/>
        </authorList>
    </citation>
    <scope>NUCLEOTIDE SEQUENCE</scope>
    <source>
        <strain evidence="3">MSK.22.92</strain>
    </source>
</reference>
<comment type="caution">
    <text evidence="3">The sequence shown here is derived from an EMBL/GenBank/DDBJ whole genome shotgun (WGS) entry which is preliminary data.</text>
</comment>
<dbReference type="InterPro" id="IPR025827">
    <property type="entry name" value="Zn_ribbon_recom_dom"/>
</dbReference>
<dbReference type="SMART" id="SM00857">
    <property type="entry name" value="Resolvase"/>
    <property type="match status" value="1"/>
</dbReference>
<name>A0AAW4WP72_9FIRM</name>
<dbReference type="PANTHER" id="PTHR30461">
    <property type="entry name" value="DNA-INVERTASE FROM LAMBDOID PROPHAGE"/>
    <property type="match status" value="1"/>
</dbReference>
<evidence type="ECO:0000313" key="4">
    <source>
        <dbReference type="Proteomes" id="UP001197847"/>
    </source>
</evidence>
<dbReference type="EMBL" id="JAJFBX010000034">
    <property type="protein sequence ID" value="MCC2748414.1"/>
    <property type="molecule type" value="Genomic_DNA"/>
</dbReference>
<dbReference type="InterPro" id="IPR025378">
    <property type="entry name" value="DUF4368"/>
</dbReference>
<dbReference type="Proteomes" id="UP001197847">
    <property type="component" value="Unassembled WGS sequence"/>
</dbReference>
<dbReference type="InterPro" id="IPR038109">
    <property type="entry name" value="DNA_bind_recomb_sf"/>
</dbReference>
<dbReference type="SUPFAM" id="SSF53041">
    <property type="entry name" value="Resolvase-like"/>
    <property type="match status" value="1"/>
</dbReference>
<evidence type="ECO:0000259" key="1">
    <source>
        <dbReference type="PROSITE" id="PS51736"/>
    </source>
</evidence>
<dbReference type="Pfam" id="PF00239">
    <property type="entry name" value="Resolvase"/>
    <property type="match status" value="1"/>
</dbReference>
<proteinExistence type="predicted"/>
<dbReference type="CDD" id="cd03770">
    <property type="entry name" value="SR_TndX_transposase"/>
    <property type="match status" value="1"/>
</dbReference>
<protein>
    <submittedName>
        <fullName evidence="3">Recombinase family protein</fullName>
    </submittedName>
</protein>
<evidence type="ECO:0000259" key="2">
    <source>
        <dbReference type="PROSITE" id="PS51737"/>
    </source>
</evidence>
<evidence type="ECO:0000313" key="3">
    <source>
        <dbReference type="EMBL" id="MCC2748414.1"/>
    </source>
</evidence>
<dbReference type="InterPro" id="IPR036162">
    <property type="entry name" value="Resolvase-like_N_sf"/>
</dbReference>
<dbReference type="PANTHER" id="PTHR30461:SF23">
    <property type="entry name" value="DNA RECOMBINASE-RELATED"/>
    <property type="match status" value="1"/>
</dbReference>
<dbReference type="AlphaFoldDB" id="A0AAW4WP72"/>
<organism evidence="3 4">
    <name type="scientific">Agathobacter rectalis</name>
    <dbReference type="NCBI Taxonomy" id="39491"/>
    <lineage>
        <taxon>Bacteria</taxon>
        <taxon>Bacillati</taxon>
        <taxon>Bacillota</taxon>
        <taxon>Clostridia</taxon>
        <taxon>Lachnospirales</taxon>
        <taxon>Lachnospiraceae</taxon>
        <taxon>Agathobacter</taxon>
    </lineage>
</organism>
<dbReference type="Pfam" id="PF07508">
    <property type="entry name" value="Recombinase"/>
    <property type="match status" value="1"/>
</dbReference>
<dbReference type="PROSITE" id="PS51737">
    <property type="entry name" value="RECOMBINASE_DNA_BIND"/>
    <property type="match status" value="1"/>
</dbReference>
<dbReference type="Gene3D" id="3.40.50.1390">
    <property type="entry name" value="Resolvase, N-terminal catalytic domain"/>
    <property type="match status" value="1"/>
</dbReference>
<dbReference type="RefSeq" id="WP_173849594.1">
    <property type="nucleotide sequence ID" value="NZ_JAAISB010000036.1"/>
</dbReference>
<dbReference type="InterPro" id="IPR006119">
    <property type="entry name" value="Resolv_N"/>
</dbReference>
<gene>
    <name evidence="3" type="ORF">LK487_15535</name>
</gene>